<protein>
    <submittedName>
        <fullName evidence="1">Uncharacterized protein</fullName>
    </submittedName>
</protein>
<dbReference type="STRING" id="1041930.Mtc_1427"/>
<name>H8I4K2_METCZ</name>
<dbReference type="AlphaFoldDB" id="H8I4K2"/>
<dbReference type="KEGG" id="mez:Mtc_1427"/>
<dbReference type="HOGENOM" id="CLU_2784062_0_0_2"/>
<dbReference type="EMBL" id="CP003243">
    <property type="protein sequence ID" value="AFD00181.1"/>
    <property type="molecule type" value="Genomic_DNA"/>
</dbReference>
<evidence type="ECO:0000313" key="2">
    <source>
        <dbReference type="Proteomes" id="UP000005233"/>
    </source>
</evidence>
<sequence>MFFLPQRFTAATEDSFYFYHRGHDDIMFFYHRCSQRPQRILFIFTIEATKNTRGSHGDHPLKAALVTA</sequence>
<proteinExistence type="predicted"/>
<dbReference type="Proteomes" id="UP000005233">
    <property type="component" value="Chromosome"/>
</dbReference>
<gene>
    <name evidence="1" type="ordered locus">Mtc_1427</name>
</gene>
<evidence type="ECO:0000313" key="1">
    <source>
        <dbReference type="EMBL" id="AFD00181.1"/>
    </source>
</evidence>
<accession>H8I4K2</accession>
<organism evidence="1 2">
    <name type="scientific">Methanocella conradii (strain DSM 24694 / JCM 17849 / CGMCC 1.5162 / HZ254)</name>
    <dbReference type="NCBI Taxonomy" id="1041930"/>
    <lineage>
        <taxon>Archaea</taxon>
        <taxon>Methanobacteriati</taxon>
        <taxon>Methanobacteriota</taxon>
        <taxon>Stenosarchaea group</taxon>
        <taxon>Methanomicrobia</taxon>
        <taxon>Methanocellales</taxon>
        <taxon>Methanocellaceae</taxon>
        <taxon>Methanocella</taxon>
    </lineage>
</organism>
<keyword evidence="2" id="KW-1185">Reference proteome</keyword>
<reference evidence="1 2" key="1">
    <citation type="journal article" date="2012" name="J. Bacteriol.">
        <title>Complete genome sequence of a thermophilic methanogen, Methanocella conradii HZ254, isolated from Chinese rice field soil.</title>
        <authorList>
            <person name="Lu Z."/>
            <person name="Lu Y."/>
        </authorList>
    </citation>
    <scope>NUCLEOTIDE SEQUENCE [LARGE SCALE GENOMIC DNA]</scope>
    <source>
        <strain evidence="2">DSM 24694 / JCM 17849 / CGMCC 1.5162 / HZ254</strain>
    </source>
</reference>